<dbReference type="PROSITE" id="PS00086">
    <property type="entry name" value="CYTOCHROME_P450"/>
    <property type="match status" value="1"/>
</dbReference>
<evidence type="ECO:0000256" key="4">
    <source>
        <dbReference type="ARBA" id="ARBA00023002"/>
    </source>
</evidence>
<dbReference type="OrthoDB" id="2789670at2759"/>
<dbReference type="InterPro" id="IPR001128">
    <property type="entry name" value="Cyt_P450"/>
</dbReference>
<dbReference type="Gene3D" id="1.10.630.10">
    <property type="entry name" value="Cytochrome P450"/>
    <property type="match status" value="1"/>
</dbReference>
<dbReference type="SUPFAM" id="SSF48264">
    <property type="entry name" value="Cytochrome P450"/>
    <property type="match status" value="1"/>
</dbReference>
<dbReference type="PANTHER" id="PTHR24305">
    <property type="entry name" value="CYTOCHROME P450"/>
    <property type="match status" value="1"/>
</dbReference>
<dbReference type="GO" id="GO:0016705">
    <property type="term" value="F:oxidoreductase activity, acting on paired donors, with incorporation or reduction of molecular oxygen"/>
    <property type="evidence" value="ECO:0007669"/>
    <property type="project" value="InterPro"/>
</dbReference>
<evidence type="ECO:0000256" key="3">
    <source>
        <dbReference type="ARBA" id="ARBA00022723"/>
    </source>
</evidence>
<dbReference type="RefSeq" id="XP_025548930.1">
    <property type="nucleotide sequence ID" value="XM_025697799.1"/>
</dbReference>
<evidence type="ECO:0000256" key="5">
    <source>
        <dbReference type="ARBA" id="ARBA00023004"/>
    </source>
</evidence>
<evidence type="ECO:0000256" key="9">
    <source>
        <dbReference type="SAM" id="Phobius"/>
    </source>
</evidence>
<dbReference type="PRINTS" id="PR00385">
    <property type="entry name" value="P450"/>
</dbReference>
<evidence type="ECO:0000256" key="1">
    <source>
        <dbReference type="ARBA" id="ARBA00001971"/>
    </source>
</evidence>
<dbReference type="GO" id="GO:0005506">
    <property type="term" value="F:iron ion binding"/>
    <property type="evidence" value="ECO:0007669"/>
    <property type="project" value="InterPro"/>
</dbReference>
<dbReference type="AlphaFoldDB" id="A0A395HQ87"/>
<evidence type="ECO:0000256" key="2">
    <source>
        <dbReference type="ARBA" id="ARBA00010617"/>
    </source>
</evidence>
<dbReference type="VEuPathDB" id="FungiDB:BO97DRAFT_436672"/>
<keyword evidence="11" id="KW-1185">Reference proteome</keyword>
<keyword evidence="5 7" id="KW-0408">Iron</keyword>
<evidence type="ECO:0000256" key="8">
    <source>
        <dbReference type="RuleBase" id="RU000461"/>
    </source>
</evidence>
<dbReference type="InterPro" id="IPR050121">
    <property type="entry name" value="Cytochrome_P450_monoxygenase"/>
</dbReference>
<keyword evidence="9" id="KW-0472">Membrane</keyword>
<keyword evidence="3 7" id="KW-0479">Metal-binding</keyword>
<dbReference type="GO" id="GO:0004497">
    <property type="term" value="F:monooxygenase activity"/>
    <property type="evidence" value="ECO:0007669"/>
    <property type="project" value="UniProtKB-KW"/>
</dbReference>
<dbReference type="GO" id="GO:0020037">
    <property type="term" value="F:heme binding"/>
    <property type="evidence" value="ECO:0007669"/>
    <property type="project" value="InterPro"/>
</dbReference>
<keyword evidence="9" id="KW-0812">Transmembrane</keyword>
<dbReference type="EMBL" id="KZ824301">
    <property type="protein sequence ID" value="RAL09776.1"/>
    <property type="molecule type" value="Genomic_DNA"/>
</dbReference>
<name>A0A395HQ87_ASPHC</name>
<gene>
    <name evidence="10" type="ORF">BO97DRAFT_436672</name>
</gene>
<dbReference type="InterPro" id="IPR017972">
    <property type="entry name" value="Cyt_P450_CS"/>
</dbReference>
<keyword evidence="7 8" id="KW-0349">Heme</keyword>
<dbReference type="STRING" id="1450537.A0A395HQ87"/>
<keyword evidence="6 8" id="KW-0503">Monooxygenase</keyword>
<dbReference type="Proteomes" id="UP000248961">
    <property type="component" value="Unassembled WGS sequence"/>
</dbReference>
<feature type="binding site" description="axial binding residue" evidence="7">
    <location>
        <position position="422"/>
    </location>
    <ligand>
        <name>heme</name>
        <dbReference type="ChEBI" id="CHEBI:30413"/>
    </ligand>
    <ligandPart>
        <name>Fe</name>
        <dbReference type="ChEBI" id="CHEBI:18248"/>
    </ligandPart>
</feature>
<dbReference type="InterPro" id="IPR036396">
    <property type="entry name" value="Cyt_P450_sf"/>
</dbReference>
<comment type="similarity">
    <text evidence="2 8">Belongs to the cytochrome P450 family.</text>
</comment>
<dbReference type="GeneID" id="37202088"/>
<reference evidence="10 11" key="1">
    <citation type="submission" date="2018-02" db="EMBL/GenBank/DDBJ databases">
        <title>The genomes of Aspergillus section Nigri reveals drivers in fungal speciation.</title>
        <authorList>
            <consortium name="DOE Joint Genome Institute"/>
            <person name="Vesth T.C."/>
            <person name="Nybo J."/>
            <person name="Theobald S."/>
            <person name="Brandl J."/>
            <person name="Frisvad J.C."/>
            <person name="Nielsen K.F."/>
            <person name="Lyhne E.K."/>
            <person name="Kogle M.E."/>
            <person name="Kuo A."/>
            <person name="Riley R."/>
            <person name="Clum A."/>
            <person name="Nolan M."/>
            <person name="Lipzen A."/>
            <person name="Salamov A."/>
            <person name="Henrissat B."/>
            <person name="Wiebenga A."/>
            <person name="De vries R.P."/>
            <person name="Grigoriev I.V."/>
            <person name="Mortensen U.H."/>
            <person name="Andersen M.R."/>
            <person name="Baker S.E."/>
        </authorList>
    </citation>
    <scope>NUCLEOTIDE SEQUENCE [LARGE SCALE GENOMIC DNA]</scope>
    <source>
        <strain evidence="10 11">CBS 101889</strain>
    </source>
</reference>
<protein>
    <submittedName>
        <fullName evidence="10">Benzoate 4-monooxygenase cytochrome P450</fullName>
    </submittedName>
</protein>
<dbReference type="Pfam" id="PF00067">
    <property type="entry name" value="p450"/>
    <property type="match status" value="1"/>
</dbReference>
<keyword evidence="9" id="KW-1133">Transmembrane helix</keyword>
<comment type="cofactor">
    <cofactor evidence="1 7">
        <name>heme</name>
        <dbReference type="ChEBI" id="CHEBI:30413"/>
    </cofactor>
</comment>
<organism evidence="10 11">
    <name type="scientific">Aspergillus homomorphus (strain CBS 101889)</name>
    <dbReference type="NCBI Taxonomy" id="1450537"/>
    <lineage>
        <taxon>Eukaryota</taxon>
        <taxon>Fungi</taxon>
        <taxon>Dikarya</taxon>
        <taxon>Ascomycota</taxon>
        <taxon>Pezizomycotina</taxon>
        <taxon>Eurotiomycetes</taxon>
        <taxon>Eurotiomycetidae</taxon>
        <taxon>Eurotiales</taxon>
        <taxon>Aspergillaceae</taxon>
        <taxon>Aspergillus</taxon>
        <taxon>Aspergillus subgen. Circumdati</taxon>
    </lineage>
</organism>
<proteinExistence type="inferred from homology"/>
<keyword evidence="4 8" id="KW-0560">Oxidoreductase</keyword>
<dbReference type="InterPro" id="IPR002401">
    <property type="entry name" value="Cyt_P450_E_grp-I"/>
</dbReference>
<evidence type="ECO:0000256" key="6">
    <source>
        <dbReference type="ARBA" id="ARBA00023033"/>
    </source>
</evidence>
<feature type="transmembrane region" description="Helical" evidence="9">
    <location>
        <begin position="6"/>
        <end position="26"/>
    </location>
</feature>
<evidence type="ECO:0000313" key="10">
    <source>
        <dbReference type="EMBL" id="RAL09776.1"/>
    </source>
</evidence>
<sequence length="477" mass="54603">MYVKLLLVVCHILFFYYGILPLINYFRDPKGLRKYPKPSFWSGISNLPLVIESRKGTRYKRLFEAHKKHPTLRTGPNTLSYADHKAIKDIYGHSTTCTKDLFYSITSGSHFHLADVIDRSEHPRKRKVLSSAYALKNLESREYKDLTVDYRMWTNLFTIAAIANIGNDLITSESMDGTVKRVRFGECHFANGSATSTLVWCYDWYQTSVKASKLFSTTFRRTWKLRRDWDGIVYSRSNNRLKRYLNGEKLDDFFSAMMADKNGGPHNLEWGEVIAEVSIMINAGSDTTAIALANTMLLLLRNLDCLQKLREEVDNVMNEDEIVAPYDKVKHLPYLRACLDESMRLHPPVSFALPRRTPPEGTTILSEFVPGNTSVGISAYVVHRNETIFPDSEAYKPELWLGEKGKDLQPYFVAFSTGARGCIGRNISYLEQTVLIASLVHRYEFALPHPTWEPTPHETTNTGLGAIPIKIWRWGEH</sequence>
<evidence type="ECO:0000313" key="11">
    <source>
        <dbReference type="Proteomes" id="UP000248961"/>
    </source>
</evidence>
<dbReference type="PRINTS" id="PR00463">
    <property type="entry name" value="EP450I"/>
</dbReference>
<accession>A0A395HQ87</accession>
<evidence type="ECO:0000256" key="7">
    <source>
        <dbReference type="PIRSR" id="PIRSR602401-1"/>
    </source>
</evidence>
<dbReference type="PANTHER" id="PTHR24305:SF172">
    <property type="entry name" value="P450, PUTATIVE (EUROFUNG)-RELATED"/>
    <property type="match status" value="1"/>
</dbReference>